<feature type="compositionally biased region" description="Low complexity" evidence="1">
    <location>
        <begin position="28"/>
        <end position="43"/>
    </location>
</feature>
<evidence type="ECO:0000313" key="2">
    <source>
        <dbReference type="EMBL" id="UWM56558.1"/>
    </source>
</evidence>
<keyword evidence="3" id="KW-1185">Reference proteome</keyword>
<dbReference type="Proteomes" id="UP001057580">
    <property type="component" value="Chromosome"/>
</dbReference>
<reference evidence="2" key="1">
    <citation type="submission" date="2022-09" db="EMBL/GenBank/DDBJ databases">
        <title>Diverse halophilic archaea isolated from saline environments.</title>
        <authorList>
            <person name="Cui H.-L."/>
        </authorList>
    </citation>
    <scope>NUCLEOTIDE SEQUENCE</scope>
    <source>
        <strain evidence="2">ZS-35-S2</strain>
    </source>
</reference>
<gene>
    <name evidence="2" type="ORF">N0B31_09750</name>
</gene>
<organism evidence="2 3">
    <name type="scientific">Salinirubellus salinus</name>
    <dbReference type="NCBI Taxonomy" id="1364945"/>
    <lineage>
        <taxon>Archaea</taxon>
        <taxon>Methanobacteriati</taxon>
        <taxon>Methanobacteriota</taxon>
        <taxon>Stenosarchaea group</taxon>
        <taxon>Halobacteria</taxon>
        <taxon>Halobacteriales</taxon>
        <taxon>Natronomonadaceae</taxon>
        <taxon>Salinirubellus</taxon>
    </lineage>
</organism>
<protein>
    <submittedName>
        <fullName evidence="2">Uncharacterized protein</fullName>
    </submittedName>
</protein>
<dbReference type="KEGG" id="ssai:N0B31_09750"/>
<dbReference type="RefSeq" id="WP_260643672.1">
    <property type="nucleotide sequence ID" value="NZ_CP104003.1"/>
</dbReference>
<proteinExistence type="predicted"/>
<accession>A0A9E7R8N0</accession>
<evidence type="ECO:0000313" key="3">
    <source>
        <dbReference type="Proteomes" id="UP001057580"/>
    </source>
</evidence>
<sequence>MNRTSIAVVLATLLLTGGLASAATALPAQDQTTAAQTEATPTDDTGDQPALDRILDRLQTRYDLTDAQVAELESLVRRMHADGASRAEVRQAVAGQLVASGVDPADLRADRERLQDRRDRRQAHDGWRVGLGAFADALDLTDEQRAELRATATEARAEGAYPAEVRTAVLDQLRAYGYTDAEIRDALLDGRVAALQHRFDLTDEQAVEVRATVEEMREDGAFRVEIRAAVLDLLQEYGAIPEDAPRDRADRPRGPAPRP</sequence>
<dbReference type="EMBL" id="CP104003">
    <property type="protein sequence ID" value="UWM56558.1"/>
    <property type="molecule type" value="Genomic_DNA"/>
</dbReference>
<feature type="region of interest" description="Disordered" evidence="1">
    <location>
        <begin position="28"/>
        <end position="49"/>
    </location>
</feature>
<evidence type="ECO:0000256" key="1">
    <source>
        <dbReference type="SAM" id="MobiDB-lite"/>
    </source>
</evidence>
<dbReference type="AlphaFoldDB" id="A0A9E7R8N0"/>
<name>A0A9E7R8N0_9EURY</name>
<dbReference type="GeneID" id="74942706"/>